<protein>
    <recommendedName>
        <fullName evidence="4">Sorting nexin MVP1</fullName>
    </recommendedName>
</protein>
<evidence type="ECO:0000259" key="11">
    <source>
        <dbReference type="PROSITE" id="PS50195"/>
    </source>
</evidence>
<dbReference type="GO" id="GO:0016020">
    <property type="term" value="C:membrane"/>
    <property type="evidence" value="ECO:0007669"/>
    <property type="project" value="UniProtKB-SubCell"/>
</dbReference>
<dbReference type="HOGENOM" id="CLU_357947_0_0_1"/>
<dbReference type="GO" id="GO:0006623">
    <property type="term" value="P:protein targeting to vacuole"/>
    <property type="evidence" value="ECO:0007669"/>
    <property type="project" value="TreeGrafter"/>
</dbReference>
<dbReference type="AlphaFoldDB" id="J5RFW4"/>
<comment type="similarity">
    <text evidence="3">Belongs to the sorting nexin family.</text>
</comment>
<feature type="region of interest" description="Disordered" evidence="9">
    <location>
        <begin position="147"/>
        <end position="185"/>
    </location>
</feature>
<keyword evidence="10" id="KW-0812">Transmembrane</keyword>
<evidence type="ECO:0000256" key="2">
    <source>
        <dbReference type="ARBA" id="ARBA00004496"/>
    </source>
</evidence>
<accession>J5RFW4</accession>
<evidence type="ECO:0000256" key="6">
    <source>
        <dbReference type="ARBA" id="ARBA00022490"/>
    </source>
</evidence>
<dbReference type="PANTHER" id="PTHR47554:SF1">
    <property type="entry name" value="SORTING NEXIN MVP1"/>
    <property type="match status" value="1"/>
</dbReference>
<dbReference type="InterPro" id="IPR028662">
    <property type="entry name" value="SNX8/Mvp1"/>
</dbReference>
<sequence>MSQSQFADPLATTGYDVDPWSGTQSPSRVSTPSLPVAPVASTSTGVASSHPALDVFLDDPPTAYLALWRQLDPGLSGEISLSTLQKLLATARLSGPVVEKIVALGAPGSALDRTDFFRVLALVALAQSQPETEVSLSELEKALPDLPLPRLESPRQTLPKPDSSWSGTGADGRNGNSNGSSWNPEAEAEQGFYNRMETVDVSLIPEREGWFLQKYRVESNKRGDVLTRRYSDFVWLYTTLLKRYPFRLLPALPPKRINLADAIFLEQRRKGLQRFLNAVVNHPVIRDDGALNVFMSEPNFEAWRKRMKVSTEEESASKRLNPAQEMAIPSDLEEKLETRLPSLISSYQKMVTLAERELIRESQAASDATRMSLSVQAVSEEVPVTCHRCVPGGKCCDLCQGISRGLASVSTSWSRLAAQRENHLSPLAKSVEDLKRQRDLYLSFRDLFYRHDRLSGDNVDARAAGQDLPAPQCAEAGLRAGGRQAHHCMSDRVHVPDDLKGNAGFITRLTRCCAADDRIRLEDELGNPVTDIYRTLRDVEVVVFYAGSAQGAPTILPPILLAGHRAMNVTQGRRGSGEPAVEQANTQSVAIVYVSTDTSLPLYSAATANQPWLKMIYKDGSDFAAVGEEMTEETSRDEDFVQAAEIETGAEEVPYGEKEDIAIYERPLSRAAMAMSMRAYRTPSIAIYSHVPSHAWIDRNVRPSLFEEQRVNESLAKWRAGETVTPGVGDIVTALKFPLIFLVLAIIYHFVVWWAGEEYNLIPYWLDQMSWVARQAVGVVRAD</sequence>
<feature type="domain" description="PX" evidence="11">
    <location>
        <begin position="193"/>
        <end position="301"/>
    </location>
</feature>
<name>J5RFW4_TRIAS</name>
<proteinExistence type="inferred from homology"/>
<dbReference type="GO" id="GO:0042147">
    <property type="term" value="P:retrograde transport, endosome to Golgi"/>
    <property type="evidence" value="ECO:0007669"/>
    <property type="project" value="InterPro"/>
</dbReference>
<dbReference type="PROSITE" id="PS50195">
    <property type="entry name" value="PX"/>
    <property type="match status" value="1"/>
</dbReference>
<comment type="caution">
    <text evidence="12">The sequence shown here is derived from an EMBL/GenBank/DDBJ whole genome shotgun (WGS) entry which is preliminary data.</text>
</comment>
<keyword evidence="7" id="KW-0653">Protein transport</keyword>
<dbReference type="GO" id="GO:0005829">
    <property type="term" value="C:cytosol"/>
    <property type="evidence" value="ECO:0007669"/>
    <property type="project" value="GOC"/>
</dbReference>
<feature type="compositionally biased region" description="Polar residues" evidence="9">
    <location>
        <begin position="21"/>
        <end position="33"/>
    </location>
</feature>
<evidence type="ECO:0000256" key="5">
    <source>
        <dbReference type="ARBA" id="ARBA00022448"/>
    </source>
</evidence>
<dbReference type="Pfam" id="PF00787">
    <property type="entry name" value="PX"/>
    <property type="match status" value="1"/>
</dbReference>
<evidence type="ECO:0000256" key="8">
    <source>
        <dbReference type="ARBA" id="ARBA00023136"/>
    </source>
</evidence>
<organism evidence="12 13">
    <name type="scientific">Trichosporon asahii var. asahii (strain ATCC 90039 / CBS 2479 / JCM 2466 / KCTC 7840 / NBRC 103889/ NCYC 2677 / UAMH 7654)</name>
    <name type="common">Yeast</name>
    <dbReference type="NCBI Taxonomy" id="1186058"/>
    <lineage>
        <taxon>Eukaryota</taxon>
        <taxon>Fungi</taxon>
        <taxon>Dikarya</taxon>
        <taxon>Basidiomycota</taxon>
        <taxon>Agaricomycotina</taxon>
        <taxon>Tremellomycetes</taxon>
        <taxon>Trichosporonales</taxon>
        <taxon>Trichosporonaceae</taxon>
        <taxon>Trichosporon</taxon>
    </lineage>
</organism>
<dbReference type="InterPro" id="IPR001683">
    <property type="entry name" value="PX_dom"/>
</dbReference>
<comment type="subcellular location">
    <subcellularLocation>
        <location evidence="2">Cytoplasm</location>
    </subcellularLocation>
    <subcellularLocation>
        <location evidence="1">Membrane</location>
        <topology evidence="1">Peripheral membrane protein</topology>
        <orientation evidence="1">Cytoplasmic side</orientation>
    </subcellularLocation>
</comment>
<evidence type="ECO:0000256" key="3">
    <source>
        <dbReference type="ARBA" id="ARBA00010883"/>
    </source>
</evidence>
<dbReference type="KEGG" id="tasa:A1Q1_04635"/>
<dbReference type="InterPro" id="IPR045734">
    <property type="entry name" value="Snx8_BAR_dom"/>
</dbReference>
<evidence type="ECO:0000313" key="13">
    <source>
        <dbReference type="Proteomes" id="UP000002748"/>
    </source>
</evidence>
<dbReference type="SMART" id="SM00312">
    <property type="entry name" value="PX"/>
    <property type="match status" value="1"/>
</dbReference>
<evidence type="ECO:0000256" key="1">
    <source>
        <dbReference type="ARBA" id="ARBA00004287"/>
    </source>
</evidence>
<dbReference type="SUPFAM" id="SSF64268">
    <property type="entry name" value="PX domain"/>
    <property type="match status" value="1"/>
</dbReference>
<keyword evidence="5" id="KW-0813">Transport</keyword>
<evidence type="ECO:0000256" key="10">
    <source>
        <dbReference type="SAM" id="Phobius"/>
    </source>
</evidence>
<dbReference type="Pfam" id="PF19566">
    <property type="entry name" value="Snx8_BAR_dom"/>
    <property type="match status" value="1"/>
</dbReference>
<dbReference type="Gene3D" id="1.10.238.10">
    <property type="entry name" value="EF-hand"/>
    <property type="match status" value="1"/>
</dbReference>
<reference evidence="12 13" key="1">
    <citation type="journal article" date="2012" name="Eukaryot. Cell">
        <title>Draft genome sequence of CBS 2479, the standard type strain of Trichosporon asahii.</title>
        <authorList>
            <person name="Yang R.Y."/>
            <person name="Li H.T."/>
            <person name="Zhu H."/>
            <person name="Zhou G.P."/>
            <person name="Wang M."/>
            <person name="Wang L."/>
        </authorList>
    </citation>
    <scope>NUCLEOTIDE SEQUENCE [LARGE SCALE GENOMIC DNA]</scope>
    <source>
        <strain evidence="13">ATCC 90039 / CBS 2479 / JCM 2466 / KCTC 7840 / NCYC 2677 / UAMH 7654</strain>
    </source>
</reference>
<feature type="transmembrane region" description="Helical" evidence="10">
    <location>
        <begin position="737"/>
        <end position="756"/>
    </location>
</feature>
<keyword evidence="6" id="KW-0963">Cytoplasm</keyword>
<dbReference type="GeneID" id="25988147"/>
<evidence type="ECO:0000313" key="12">
    <source>
        <dbReference type="EMBL" id="EJT52423.1"/>
    </source>
</evidence>
<evidence type="ECO:0000256" key="9">
    <source>
        <dbReference type="SAM" id="MobiDB-lite"/>
    </source>
</evidence>
<gene>
    <name evidence="12" type="ORF">A1Q1_04635</name>
</gene>
<dbReference type="Proteomes" id="UP000002748">
    <property type="component" value="Unassembled WGS sequence"/>
</dbReference>
<keyword evidence="10" id="KW-1133">Transmembrane helix</keyword>
<dbReference type="GO" id="GO:0005768">
    <property type="term" value="C:endosome"/>
    <property type="evidence" value="ECO:0007669"/>
    <property type="project" value="TreeGrafter"/>
</dbReference>
<evidence type="ECO:0000256" key="7">
    <source>
        <dbReference type="ARBA" id="ARBA00022927"/>
    </source>
</evidence>
<dbReference type="PANTHER" id="PTHR47554">
    <property type="entry name" value="SORTING NEXIN MVP1"/>
    <property type="match status" value="1"/>
</dbReference>
<evidence type="ECO:0000256" key="4">
    <source>
        <dbReference type="ARBA" id="ARBA00014268"/>
    </source>
</evidence>
<feature type="region of interest" description="Disordered" evidence="9">
    <location>
        <begin position="1"/>
        <end position="33"/>
    </location>
</feature>
<dbReference type="EMBL" id="ALBS01000027">
    <property type="protein sequence ID" value="EJT52423.1"/>
    <property type="molecule type" value="Genomic_DNA"/>
</dbReference>
<dbReference type="RefSeq" id="XP_014183542.1">
    <property type="nucleotide sequence ID" value="XM_014328067.1"/>
</dbReference>
<dbReference type="GO" id="GO:0032266">
    <property type="term" value="F:phosphatidylinositol-3-phosphate binding"/>
    <property type="evidence" value="ECO:0007669"/>
    <property type="project" value="TreeGrafter"/>
</dbReference>
<dbReference type="InterPro" id="IPR036871">
    <property type="entry name" value="PX_dom_sf"/>
</dbReference>
<keyword evidence="8 10" id="KW-0472">Membrane</keyword>
<dbReference type="OrthoDB" id="10064318at2759"/>
<dbReference type="VEuPathDB" id="FungiDB:A1Q1_04635"/>
<dbReference type="Gene3D" id="3.30.1520.10">
    <property type="entry name" value="Phox-like domain"/>
    <property type="match status" value="1"/>
</dbReference>